<keyword evidence="2" id="KW-1185">Reference proteome</keyword>
<dbReference type="InterPro" id="IPR033207">
    <property type="entry name" value="CCP110"/>
</dbReference>
<proteinExistence type="predicted"/>
<dbReference type="InParanoid" id="A0A672PNQ5"/>
<name>A0A672PNQ5_SINGR</name>
<dbReference type="GO" id="GO:0032465">
    <property type="term" value="P:regulation of cytokinesis"/>
    <property type="evidence" value="ECO:0007669"/>
    <property type="project" value="InterPro"/>
</dbReference>
<evidence type="ECO:0008006" key="3">
    <source>
        <dbReference type="Google" id="ProtNLM"/>
    </source>
</evidence>
<dbReference type="PANTHER" id="PTHR13594:SF3">
    <property type="entry name" value="CENTRIOLAR COILED-COIL PROTEIN OF 110 KDA-LIKE ISOFORM X3"/>
    <property type="match status" value="1"/>
</dbReference>
<dbReference type="Ensembl" id="ENSSGRT00000069763.1">
    <property type="protein sequence ID" value="ENSSGRP00000065437.1"/>
    <property type="gene ID" value="ENSSGRG00000033666.1"/>
</dbReference>
<sequence>MKTEKVKHLRQTIQDTQEFIRSFSTGAPQRNDSLSELDLSLHERVRAQLRAALFDVHDIFFTTTPEERLSLLQQDRELRTERKLREMVAIRTDLRLGFIFIVQSHFHMNAQLCRSVFLSNTPSLPFYLACRKKQKAPRTR</sequence>
<evidence type="ECO:0000313" key="1">
    <source>
        <dbReference type="Ensembl" id="ENSSGRP00000065437.1"/>
    </source>
</evidence>
<dbReference type="AlphaFoldDB" id="A0A672PNQ5"/>
<evidence type="ECO:0000313" key="2">
    <source>
        <dbReference type="Proteomes" id="UP000472262"/>
    </source>
</evidence>
<reference evidence="1" key="1">
    <citation type="submission" date="2025-08" db="UniProtKB">
        <authorList>
            <consortium name="Ensembl"/>
        </authorList>
    </citation>
    <scope>IDENTIFICATION</scope>
</reference>
<reference evidence="1" key="2">
    <citation type="submission" date="2025-09" db="UniProtKB">
        <authorList>
            <consortium name="Ensembl"/>
        </authorList>
    </citation>
    <scope>IDENTIFICATION</scope>
</reference>
<dbReference type="GO" id="GO:1903723">
    <property type="term" value="P:negative regulation of centriole elongation"/>
    <property type="evidence" value="ECO:0007669"/>
    <property type="project" value="TreeGrafter"/>
</dbReference>
<dbReference type="GO" id="GO:0032053">
    <property type="term" value="P:ciliary basal body organization"/>
    <property type="evidence" value="ECO:0007669"/>
    <property type="project" value="TreeGrafter"/>
</dbReference>
<protein>
    <recommendedName>
        <fullName evidence="3">CHAD domain-containing protein</fullName>
    </recommendedName>
</protein>
<dbReference type="GO" id="GO:0007099">
    <property type="term" value="P:centriole replication"/>
    <property type="evidence" value="ECO:0007669"/>
    <property type="project" value="InterPro"/>
</dbReference>
<dbReference type="GO" id="GO:0005814">
    <property type="term" value="C:centriole"/>
    <property type="evidence" value="ECO:0007669"/>
    <property type="project" value="InterPro"/>
</dbReference>
<accession>A0A672PNQ5</accession>
<dbReference type="Proteomes" id="UP000472262">
    <property type="component" value="Unassembled WGS sequence"/>
</dbReference>
<organism evidence="1 2">
    <name type="scientific">Sinocyclocheilus grahami</name>
    <name type="common">Dianchi golden-line fish</name>
    <name type="synonym">Barbus grahami</name>
    <dbReference type="NCBI Taxonomy" id="75366"/>
    <lineage>
        <taxon>Eukaryota</taxon>
        <taxon>Metazoa</taxon>
        <taxon>Chordata</taxon>
        <taxon>Craniata</taxon>
        <taxon>Vertebrata</taxon>
        <taxon>Euteleostomi</taxon>
        <taxon>Actinopterygii</taxon>
        <taxon>Neopterygii</taxon>
        <taxon>Teleostei</taxon>
        <taxon>Ostariophysi</taxon>
        <taxon>Cypriniformes</taxon>
        <taxon>Cyprinidae</taxon>
        <taxon>Cyprininae</taxon>
        <taxon>Sinocyclocheilus</taxon>
    </lineage>
</organism>
<dbReference type="PANTHER" id="PTHR13594">
    <property type="entry name" value="CENTRIOLAR COILED-COIL PROTEIN OF 110 KDA"/>
    <property type="match status" value="1"/>
</dbReference>